<evidence type="ECO:0000313" key="5">
    <source>
        <dbReference type="Proteomes" id="UP000540698"/>
    </source>
</evidence>
<dbReference type="RefSeq" id="WP_062969449.1">
    <property type="nucleotide sequence ID" value="NZ_JAAXOS010000007.1"/>
</dbReference>
<evidence type="ECO:0000256" key="1">
    <source>
        <dbReference type="ARBA" id="ARBA00022801"/>
    </source>
</evidence>
<dbReference type="AlphaFoldDB" id="A0A7X6L4S9"/>
<comment type="caution">
    <text evidence="4">The sequence shown here is derived from an EMBL/GenBank/DDBJ whole genome shotgun (WGS) entry which is preliminary data.</text>
</comment>
<accession>A0A7X6L4S9</accession>
<dbReference type="GO" id="GO:0008477">
    <property type="term" value="F:purine nucleosidase activity"/>
    <property type="evidence" value="ECO:0007669"/>
    <property type="project" value="TreeGrafter"/>
</dbReference>
<reference evidence="4 5" key="1">
    <citation type="submission" date="2020-04" db="EMBL/GenBank/DDBJ databases">
        <title>MicrobeNet Type strains.</title>
        <authorList>
            <person name="Nicholson A.C."/>
        </authorList>
    </citation>
    <scope>NUCLEOTIDE SEQUENCE [LARGE SCALE GENOMIC DNA]</scope>
    <source>
        <strain evidence="4 5">DSM 44956</strain>
    </source>
</reference>
<dbReference type="EMBL" id="JAAXOS010000007">
    <property type="protein sequence ID" value="NKY27777.1"/>
    <property type="molecule type" value="Genomic_DNA"/>
</dbReference>
<evidence type="ECO:0000256" key="2">
    <source>
        <dbReference type="ARBA" id="ARBA00023295"/>
    </source>
</evidence>
<dbReference type="PANTHER" id="PTHR12304:SF46">
    <property type="entry name" value="INOSINE-ADENOSINE-GUANOSINE-NUCLEOSIDE HYDROLASE"/>
    <property type="match status" value="1"/>
</dbReference>
<gene>
    <name evidence="4" type="ORF">HGB38_16310</name>
</gene>
<dbReference type="InterPro" id="IPR001910">
    <property type="entry name" value="Inosine/uridine_hydrolase_dom"/>
</dbReference>
<keyword evidence="2" id="KW-0326">Glycosidase</keyword>
<dbReference type="Proteomes" id="UP000540698">
    <property type="component" value="Unassembled WGS sequence"/>
</dbReference>
<evidence type="ECO:0000313" key="4">
    <source>
        <dbReference type="EMBL" id="NKY27777.1"/>
    </source>
</evidence>
<dbReference type="GO" id="GO:0006152">
    <property type="term" value="P:purine nucleoside catabolic process"/>
    <property type="evidence" value="ECO:0007669"/>
    <property type="project" value="TreeGrafter"/>
</dbReference>
<name>A0A7X6L4S9_9NOCA</name>
<feature type="domain" description="Inosine/uridine-preferring nucleoside hydrolase" evidence="3">
    <location>
        <begin position="50"/>
        <end position="304"/>
    </location>
</feature>
<dbReference type="InterPro" id="IPR023186">
    <property type="entry name" value="IUNH"/>
</dbReference>
<keyword evidence="1 4" id="KW-0378">Hydrolase</keyword>
<dbReference type="Pfam" id="PF01156">
    <property type="entry name" value="IU_nuc_hydro"/>
    <property type="match status" value="1"/>
</dbReference>
<protein>
    <submittedName>
        <fullName evidence="4">Nucleoside hydrolase</fullName>
    </submittedName>
</protein>
<dbReference type="InterPro" id="IPR036452">
    <property type="entry name" value="Ribo_hydro-like"/>
</dbReference>
<evidence type="ECO:0000259" key="3">
    <source>
        <dbReference type="Pfam" id="PF01156"/>
    </source>
</evidence>
<proteinExistence type="predicted"/>
<dbReference type="GO" id="GO:0005829">
    <property type="term" value="C:cytosol"/>
    <property type="evidence" value="ECO:0007669"/>
    <property type="project" value="TreeGrafter"/>
</dbReference>
<sequence length="327" mass="34963">MGDYDDTDETIESAYAAMLGFATRYPEYSSLAAKLRAAGPPSPRVLGTPIILDTDIGGDPDDAVALTCAARQPELALVITADEYNGQRARLARYLLDLLGRPDVAVVAGADLGNTRDWVAEGLTPTSVAAQPDDVVAAVRAVCTDADGPVRWVGCAPLTNLAAVLRTDPDLARQLVITQMGGAINYRDPARAEHNFRLDPDAARFVVATAPELTLVLSDVTFTDEIAISASTDLFTALAAPDGPEWAGLLAAHLERWFSLRYPASKQHDPLTLTVALELPFVELSRPSILVAADARMSVDPAGHPTWVTSDADYPAFRRWLATQLAT</sequence>
<organism evidence="4 5">
    <name type="scientific">Nocardia gamkensis</name>
    <dbReference type="NCBI Taxonomy" id="352869"/>
    <lineage>
        <taxon>Bacteria</taxon>
        <taxon>Bacillati</taxon>
        <taxon>Actinomycetota</taxon>
        <taxon>Actinomycetes</taxon>
        <taxon>Mycobacteriales</taxon>
        <taxon>Nocardiaceae</taxon>
        <taxon>Nocardia</taxon>
    </lineage>
</organism>
<dbReference type="SUPFAM" id="SSF53590">
    <property type="entry name" value="Nucleoside hydrolase"/>
    <property type="match status" value="1"/>
</dbReference>
<dbReference type="Gene3D" id="3.90.245.10">
    <property type="entry name" value="Ribonucleoside hydrolase-like"/>
    <property type="match status" value="1"/>
</dbReference>
<dbReference type="PANTHER" id="PTHR12304">
    <property type="entry name" value="INOSINE-URIDINE PREFERRING NUCLEOSIDE HYDROLASE"/>
    <property type="match status" value="1"/>
</dbReference>
<keyword evidence="5" id="KW-1185">Reference proteome</keyword>